<dbReference type="AlphaFoldDB" id="A0AAE6ZFQ1"/>
<feature type="transmembrane region" description="Helical" evidence="1">
    <location>
        <begin position="740"/>
        <end position="762"/>
    </location>
</feature>
<dbReference type="Proteomes" id="UP000503144">
    <property type="component" value="Chromosome"/>
</dbReference>
<dbReference type="PANTHER" id="PTHR37305">
    <property type="entry name" value="INTEGRAL MEMBRANE PROTEIN-RELATED"/>
    <property type="match status" value="1"/>
</dbReference>
<dbReference type="GO" id="GO:0005886">
    <property type="term" value="C:plasma membrane"/>
    <property type="evidence" value="ECO:0007669"/>
    <property type="project" value="UniProtKB-SubCell"/>
</dbReference>
<dbReference type="Pfam" id="PF12679">
    <property type="entry name" value="ABC2_membrane_2"/>
    <property type="match status" value="1"/>
</dbReference>
<evidence type="ECO:0000256" key="1">
    <source>
        <dbReference type="SAM" id="Phobius"/>
    </source>
</evidence>
<evidence type="ECO:0000259" key="2">
    <source>
        <dbReference type="Pfam" id="PF09822"/>
    </source>
</evidence>
<name>A0AAE6ZFQ1_9BACT</name>
<dbReference type="Proteomes" id="UP000502421">
    <property type="component" value="Chromosome"/>
</dbReference>
<dbReference type="KEGG" id="coy:HF329_12925"/>
<feature type="transmembrane region" description="Helical" evidence="1">
    <location>
        <begin position="253"/>
        <end position="275"/>
    </location>
</feature>
<accession>A0AAE6ZFQ1</accession>
<feature type="domain" description="ABC-type uncharacterised transport system" evidence="2">
    <location>
        <begin position="452"/>
        <end position="551"/>
    </location>
</feature>
<gene>
    <name evidence="4" type="ORF">HF324_12590</name>
    <name evidence="3" type="ORF">HF329_12925</name>
</gene>
<evidence type="ECO:0000313" key="5">
    <source>
        <dbReference type="Proteomes" id="UP000502421"/>
    </source>
</evidence>
<proteinExistence type="predicted"/>
<dbReference type="GO" id="GO:0140359">
    <property type="term" value="F:ABC-type transporter activity"/>
    <property type="evidence" value="ECO:0007669"/>
    <property type="project" value="InterPro"/>
</dbReference>
<keyword evidence="1" id="KW-1133">Transmembrane helix</keyword>
<feature type="transmembrane region" description="Helical" evidence="1">
    <location>
        <begin position="173"/>
        <end position="193"/>
    </location>
</feature>
<dbReference type="Pfam" id="PF09822">
    <property type="entry name" value="ABC_transp_aux"/>
    <property type="match status" value="1"/>
</dbReference>
<keyword evidence="1" id="KW-0472">Membrane</keyword>
<dbReference type="EMBL" id="CP051205">
    <property type="protein sequence ID" value="QJB32180.1"/>
    <property type="molecule type" value="Genomic_DNA"/>
</dbReference>
<feature type="transmembrane region" description="Helical" evidence="1">
    <location>
        <begin position="117"/>
        <end position="139"/>
    </location>
</feature>
<dbReference type="RefSeq" id="WP_168804430.1">
    <property type="nucleotide sequence ID" value="NZ_CP051204.2"/>
</dbReference>
<feature type="transmembrane region" description="Helical" evidence="1">
    <location>
        <begin position="146"/>
        <end position="167"/>
    </location>
</feature>
<evidence type="ECO:0000313" key="3">
    <source>
        <dbReference type="EMBL" id="QJB32180.1"/>
    </source>
</evidence>
<feature type="transmembrane region" description="Helical" evidence="1">
    <location>
        <begin position="12"/>
        <end position="34"/>
    </location>
</feature>
<organism evidence="3 5">
    <name type="scientific">Chitinophaga oryzae</name>
    <dbReference type="NCBI Taxonomy" id="2725414"/>
    <lineage>
        <taxon>Bacteria</taxon>
        <taxon>Pseudomonadati</taxon>
        <taxon>Bacteroidota</taxon>
        <taxon>Chitinophagia</taxon>
        <taxon>Chitinophagales</taxon>
        <taxon>Chitinophagaceae</taxon>
        <taxon>Chitinophaga</taxon>
    </lineage>
</organism>
<dbReference type="InterPro" id="IPR019196">
    <property type="entry name" value="ABC_transp_unknown"/>
</dbReference>
<keyword evidence="6" id="KW-1185">Reference proteome</keyword>
<dbReference type="EMBL" id="CP051204">
    <property type="protein sequence ID" value="QJB38657.1"/>
    <property type="molecule type" value="Genomic_DNA"/>
</dbReference>
<keyword evidence="1" id="KW-0812">Transmembrane</keyword>
<sequence length="767" mass="85710">MRRIFKIAKAELFTLFYSPIAWMILIVFAFQTGMNFIGHLQEIVRSENIGFGNSFITAGIFSGNLGVFTAVQGYLYLYIPLMTMGLMSREFSSGSIKLLYSSPVTSAQIIYGKFLAMMLYSLMLIGILLVYVVIGMCAVKNFDLPSVLSGLLALYLLMCAYAAIGLFMSCLTAYQVVAALGTLVLLAALSYMDKIWQDIDFVRDITYWASISGRCNAMIGGLICSEDVLYFVIVIAMFITLSIQKLQANRTHAAFTVVWGKYAVVVLAAMMLGYATSRPVLMAYYDATATKRNTLTPNSQAIMAKLEGGLTITTYVNLLDREYYHGIPTQVNEDKERLRQYIRFKPETKLKYVYYYDKPSNNPRLDFVYKNKSLAEMAKKEAEIRELDINMFLTPEQIKKQINLTDEGNTFVRLVERENGQKAWLRIYDDMEKFPSEAEVSAVFKRMVMKLPKIGFLQKHGERDIEGDRIKDYTLFSSVKTFRYALTNQGCDVEPLDLTGDKEIPGGIDIIVVADMKEALDSATKRKLDAYIANGGNLAVTLKPGSAVMESFIEQFGLKTVPGQLVQPKVDVAANAVMAVPTPAAEGLADVFRLMREQHKYVGMVKSAGLVFSPEKGFSAIPVLRTIDSMKTWNELQTIDFVNDSATLDVATGERADSFVTAYALTRKVGSKEQRIMVLGDADCISNGGMTPPIRRYGASNFNIIPGMFHWLSYGTVPVDVTRPRSKDNESSFTKGNVNVLKYALTWMIPGILLIGSTILLIRRKRK</sequence>
<feature type="transmembrane region" description="Helical" evidence="1">
    <location>
        <begin position="54"/>
        <end position="79"/>
    </location>
</feature>
<reference evidence="3" key="2">
    <citation type="submission" date="2020-09" db="EMBL/GenBank/DDBJ databases">
        <authorList>
            <person name="Kittiwongwattana C."/>
        </authorList>
    </citation>
    <scope>NUCLEOTIDE SEQUENCE</scope>
    <source>
        <strain evidence="3">1310</strain>
    </source>
</reference>
<dbReference type="PANTHER" id="PTHR37305:SF1">
    <property type="entry name" value="MEMBRANE PROTEIN"/>
    <property type="match status" value="1"/>
</dbReference>
<protein>
    <submittedName>
        <fullName evidence="3">Gldg family protein</fullName>
    </submittedName>
</protein>
<evidence type="ECO:0000313" key="4">
    <source>
        <dbReference type="EMBL" id="QJB38657.1"/>
    </source>
</evidence>
<reference evidence="5" key="1">
    <citation type="submission" date="2020-04" db="EMBL/GenBank/DDBJ databases">
        <authorList>
            <person name="Kittiwongwattana C."/>
        </authorList>
    </citation>
    <scope>NUCLEOTIDE SEQUENCE [LARGE SCALE GENOMIC DNA]</scope>
    <source>
        <strain evidence="4">1303</strain>
        <strain evidence="5">1310</strain>
    </source>
</reference>
<evidence type="ECO:0000313" key="6">
    <source>
        <dbReference type="Proteomes" id="UP000503144"/>
    </source>
</evidence>
<feature type="transmembrane region" description="Helical" evidence="1">
    <location>
        <begin position="229"/>
        <end position="246"/>
    </location>
</feature>